<accession>A0A8B8G9V6</accession>
<dbReference type="SMART" id="SM00382">
    <property type="entry name" value="AAA"/>
    <property type="match status" value="1"/>
</dbReference>
<dbReference type="InterPro" id="IPR003960">
    <property type="entry name" value="ATPase_AAA_CS"/>
</dbReference>
<dbReference type="Pfam" id="PF00004">
    <property type="entry name" value="AAA"/>
    <property type="match status" value="1"/>
</dbReference>
<dbReference type="GO" id="GO:0016887">
    <property type="term" value="F:ATP hydrolysis activity"/>
    <property type="evidence" value="ECO:0007669"/>
    <property type="project" value="InterPro"/>
</dbReference>
<dbReference type="InterPro" id="IPR057495">
    <property type="entry name" value="AAA_lid_BCS1"/>
</dbReference>
<dbReference type="GO" id="GO:0005524">
    <property type="term" value="F:ATP binding"/>
    <property type="evidence" value="ECO:0007669"/>
    <property type="project" value="UniProtKB-KW"/>
</dbReference>
<dbReference type="Proteomes" id="UP000694846">
    <property type="component" value="Unplaced"/>
</dbReference>
<evidence type="ECO:0000259" key="15">
    <source>
        <dbReference type="SMART" id="SM00382"/>
    </source>
</evidence>
<dbReference type="GO" id="GO:0005743">
    <property type="term" value="C:mitochondrial inner membrane"/>
    <property type="evidence" value="ECO:0007669"/>
    <property type="project" value="UniProtKB-SubCell"/>
</dbReference>
<evidence type="ECO:0000256" key="8">
    <source>
        <dbReference type="ARBA" id="ARBA00022840"/>
    </source>
</evidence>
<evidence type="ECO:0000256" key="4">
    <source>
        <dbReference type="ARBA" id="ARBA00022692"/>
    </source>
</evidence>
<dbReference type="AlphaFoldDB" id="A0A8B8G9V6"/>
<keyword evidence="8 14" id="KW-0067">ATP-binding</keyword>
<dbReference type="Pfam" id="PF08740">
    <property type="entry name" value="BCS1_N"/>
    <property type="match status" value="1"/>
</dbReference>
<dbReference type="InterPro" id="IPR027417">
    <property type="entry name" value="P-loop_NTPase"/>
</dbReference>
<keyword evidence="4" id="KW-0812">Transmembrane</keyword>
<keyword evidence="5 14" id="KW-0547">Nucleotide-binding</keyword>
<dbReference type="Gene3D" id="3.40.50.300">
    <property type="entry name" value="P-loop containing nucleotide triphosphate hydrolases"/>
    <property type="match status" value="1"/>
</dbReference>
<keyword evidence="7" id="KW-0378">Hydrolase</keyword>
<reference evidence="18" key="1">
    <citation type="submission" date="2025-08" db="UniProtKB">
        <authorList>
            <consortium name="RefSeq"/>
        </authorList>
    </citation>
    <scope>IDENTIFICATION</scope>
    <source>
        <tissue evidence="18">Whole body</tissue>
    </source>
</reference>
<dbReference type="RefSeq" id="XP_025419663.1">
    <property type="nucleotide sequence ID" value="XM_025563878.1"/>
</dbReference>
<proteinExistence type="inferred from homology"/>
<dbReference type="OrthoDB" id="10251412at2759"/>
<dbReference type="SUPFAM" id="SSF52540">
    <property type="entry name" value="P-loop containing nucleoside triphosphate hydrolases"/>
    <property type="match status" value="1"/>
</dbReference>
<dbReference type="PROSITE" id="PS00674">
    <property type="entry name" value="AAA"/>
    <property type="match status" value="1"/>
</dbReference>
<dbReference type="CDD" id="cd19510">
    <property type="entry name" value="RecA-like_BCS1"/>
    <property type="match status" value="1"/>
</dbReference>
<evidence type="ECO:0000256" key="11">
    <source>
        <dbReference type="ARBA" id="ARBA00023136"/>
    </source>
</evidence>
<evidence type="ECO:0000256" key="1">
    <source>
        <dbReference type="ARBA" id="ARBA00004434"/>
    </source>
</evidence>
<dbReference type="SMART" id="SM01024">
    <property type="entry name" value="BCS1_N"/>
    <property type="match status" value="1"/>
</dbReference>
<dbReference type="PANTHER" id="PTHR23070">
    <property type="entry name" value="BCS1 AAA-TYPE ATPASE"/>
    <property type="match status" value="1"/>
</dbReference>
<evidence type="ECO:0000256" key="2">
    <source>
        <dbReference type="ARBA" id="ARBA00007448"/>
    </source>
</evidence>
<evidence type="ECO:0000256" key="12">
    <source>
        <dbReference type="ARBA" id="ARBA00032816"/>
    </source>
</evidence>
<dbReference type="GO" id="GO:0034551">
    <property type="term" value="P:mitochondrial respiratory chain complex III assembly"/>
    <property type="evidence" value="ECO:0007669"/>
    <property type="project" value="UniProtKB-ARBA"/>
</dbReference>
<feature type="domain" description="AAA+ ATPase" evidence="15">
    <location>
        <begin position="229"/>
        <end position="360"/>
    </location>
</feature>
<comment type="similarity">
    <text evidence="2">Belongs to the AAA ATPase family. BCS1 subfamily.</text>
</comment>
<evidence type="ECO:0000256" key="7">
    <source>
        <dbReference type="ARBA" id="ARBA00022801"/>
    </source>
</evidence>
<evidence type="ECO:0000256" key="6">
    <source>
        <dbReference type="ARBA" id="ARBA00022792"/>
    </source>
</evidence>
<feature type="domain" description="BCS1 N-terminal" evidence="16">
    <location>
        <begin position="29"/>
        <end position="198"/>
    </location>
</feature>
<evidence type="ECO:0000256" key="9">
    <source>
        <dbReference type="ARBA" id="ARBA00022989"/>
    </source>
</evidence>
<dbReference type="GeneID" id="112689987"/>
<dbReference type="FunFam" id="3.40.50.300:FF:000768">
    <property type="entry name" value="Probable mitochondrial chaperone bcs1"/>
    <property type="match status" value="1"/>
</dbReference>
<dbReference type="InterPro" id="IPR014851">
    <property type="entry name" value="BCS1_N"/>
</dbReference>
<evidence type="ECO:0000256" key="14">
    <source>
        <dbReference type="RuleBase" id="RU003651"/>
    </source>
</evidence>
<name>A0A8B8G9V6_9HEMI</name>
<evidence type="ECO:0000256" key="3">
    <source>
        <dbReference type="ARBA" id="ARBA00016942"/>
    </source>
</evidence>
<evidence type="ECO:0000313" key="17">
    <source>
        <dbReference type="Proteomes" id="UP000694846"/>
    </source>
</evidence>
<keyword evidence="17" id="KW-1185">Reference proteome</keyword>
<keyword evidence="10" id="KW-0496">Mitochondrion</keyword>
<dbReference type="Pfam" id="PF25426">
    <property type="entry name" value="AAA_lid_BCS1"/>
    <property type="match status" value="1"/>
</dbReference>
<dbReference type="InterPro" id="IPR003593">
    <property type="entry name" value="AAA+_ATPase"/>
</dbReference>
<comment type="subcellular location">
    <subcellularLocation>
        <location evidence="1">Mitochondrion inner membrane</location>
        <topology evidence="1">Single-pass membrane protein</topology>
    </subcellularLocation>
</comment>
<protein>
    <recommendedName>
        <fullName evidence="3">Mitochondrial chaperone BCS1</fullName>
    </recommendedName>
    <alternativeName>
        <fullName evidence="12">BCS1-like protein</fullName>
    </alternativeName>
</protein>
<keyword evidence="9" id="KW-1133">Transmembrane helix</keyword>
<evidence type="ECO:0000256" key="5">
    <source>
        <dbReference type="ARBA" id="ARBA00022741"/>
    </source>
</evidence>
<comment type="catalytic activity">
    <reaction evidence="13">
        <text>ATP + H2O = ADP + phosphate + H(+)</text>
        <dbReference type="Rhea" id="RHEA:13065"/>
        <dbReference type="ChEBI" id="CHEBI:15377"/>
        <dbReference type="ChEBI" id="CHEBI:15378"/>
        <dbReference type="ChEBI" id="CHEBI:30616"/>
        <dbReference type="ChEBI" id="CHEBI:43474"/>
        <dbReference type="ChEBI" id="CHEBI:456216"/>
    </reaction>
    <physiologicalReaction direction="left-to-right" evidence="13">
        <dbReference type="Rhea" id="RHEA:13066"/>
    </physiologicalReaction>
</comment>
<dbReference type="InterPro" id="IPR003959">
    <property type="entry name" value="ATPase_AAA_core"/>
</dbReference>
<keyword evidence="11" id="KW-0472">Membrane</keyword>
<evidence type="ECO:0000256" key="13">
    <source>
        <dbReference type="ARBA" id="ARBA00048778"/>
    </source>
</evidence>
<evidence type="ECO:0000256" key="10">
    <source>
        <dbReference type="ARBA" id="ARBA00023128"/>
    </source>
</evidence>
<keyword evidence="6" id="KW-0999">Mitochondrion inner membrane</keyword>
<evidence type="ECO:0000313" key="18">
    <source>
        <dbReference type="RefSeq" id="XP_025419663.1"/>
    </source>
</evidence>
<dbReference type="InterPro" id="IPR050747">
    <property type="entry name" value="Mitochondrial_chaperone_BCS1"/>
</dbReference>
<evidence type="ECO:0000259" key="16">
    <source>
        <dbReference type="SMART" id="SM01024"/>
    </source>
</evidence>
<sequence length="430" mass="49378">MPGHASKLFKDYAFAAVSSTYVSRALGLMCLSLASLAVNETVELVKGYFWRNYITELEVSNSDKCYHWLLQWIARHCNDQLLHFSVTTTMPQTESSLEIPKFDYEPSAGEHMFKYKGHTVVLKRNRNPVMTSEYGTRPFETLYLSIWGRNKHVLNEILEESRRYAMSVMESGTTLMVPSYDTWHNFGEPRVPRSMSSVILDEGVFDRILRDVRDFVDDRSWYIDRGIPYRRGYLLYGPPGCGKTSLILALAGEFKYNLCVLSLNDVKMSDEQLVQLMGEVPTKSFVLLEDIDAMFGSRQGETVVVGSAKVTLSGLLNALDGVVSSEGRILFMTTNYIERLDSALVRPGRVDFKQYIGTCSNYQLLQMFARFRPDSTEDDQKRFINEISIQNKPVVPAHLQEFFLAQRHKKLDELFEHINDLWQDVQDIQL</sequence>
<gene>
    <name evidence="18" type="primary">LOC112689987</name>
</gene>
<organism evidence="17 18">
    <name type="scientific">Sipha flava</name>
    <name type="common">yellow sugarcane aphid</name>
    <dbReference type="NCBI Taxonomy" id="143950"/>
    <lineage>
        <taxon>Eukaryota</taxon>
        <taxon>Metazoa</taxon>
        <taxon>Ecdysozoa</taxon>
        <taxon>Arthropoda</taxon>
        <taxon>Hexapoda</taxon>
        <taxon>Insecta</taxon>
        <taxon>Pterygota</taxon>
        <taxon>Neoptera</taxon>
        <taxon>Paraneoptera</taxon>
        <taxon>Hemiptera</taxon>
        <taxon>Sternorrhyncha</taxon>
        <taxon>Aphidomorpha</taxon>
        <taxon>Aphidoidea</taxon>
        <taxon>Aphididae</taxon>
        <taxon>Sipha</taxon>
    </lineage>
</organism>